<proteinExistence type="predicted"/>
<keyword evidence="3" id="KW-1185">Reference proteome</keyword>
<evidence type="ECO:0000313" key="2">
    <source>
        <dbReference type="EMBL" id="UYV82256.1"/>
    </source>
</evidence>
<sequence length="783" mass="90144">MSREFSDIPPIDHSYHNSETLAPGLRGIEEETRISKSLVGSIIKEDLQLKKTPSKFVPKMLTIQQKENRVEVAKKMLEMVKENPNWKEKVITGDETWVYGSIDQNPTLGNYQKLQYLNFKLKGNAARLISAFNISDENYPIAWQTLVNRFDKKSELAFKQIQNLYDLKNVKQESTKYLLDLLDTCNESIQNLSILGLERNNLSDMILIHIIQSKLDRSIRKEWEMSLLEKEYPSYEKMISFLERFAGSLGSFQNKENSKQFCKMNKSTHSHSATFASDSSIDSRVKSCVLCKGEHFLLKCPRFNGMMLPERWTFVKDNRLCYNCLRSNHRVSSCVFTQNCKSCNKRHHTLLHQFKPEMLSPVADISPLTHASVSCFANNKSHDRILLSTALIKVKSANWVLQTCRALINTDSQRCLITNSCRKKLNIPLAECKTTVFGLGNKLVEQSMGEVSLQFSPHFSNLIFNANPIVIDKITSELPNFFIEKDNWPYLKNLLLADPNFDKSSQIDLVIGAELAPCLFNGKVRFQNLSGPTACGSKLEWLLTCKILLSGENSNQYITMFASEEQDDFLKIFWELESVPSAKYLTREEISCEEIYINSLKILEDERYSVGLPFRTLPTLGESWINALKRFLSLERKFKNIQPDFLLGNGDQTSRRSFLDFQNSWIKSESRHWKPFVGNRIAEVQRLTLHSSWHYVISKDNPADCASRGITPSELVDHSLWWRGPTWLSDVNFEDPIQTQYDFPKEISDGKFAGRKLIHGSNGRLSRQNKRQNLTPSIDRRRN</sequence>
<dbReference type="Gene3D" id="3.30.420.10">
    <property type="entry name" value="Ribonuclease H-like superfamily/Ribonuclease H"/>
    <property type="match status" value="1"/>
</dbReference>
<feature type="compositionally biased region" description="Polar residues" evidence="1">
    <location>
        <begin position="763"/>
        <end position="776"/>
    </location>
</feature>
<dbReference type="Proteomes" id="UP001235939">
    <property type="component" value="Chromosome 21"/>
</dbReference>
<dbReference type="InterPro" id="IPR036397">
    <property type="entry name" value="RNaseH_sf"/>
</dbReference>
<gene>
    <name evidence="2" type="ORF">LAZ67_21001470</name>
</gene>
<dbReference type="InterPro" id="IPR005312">
    <property type="entry name" value="DUF1759"/>
</dbReference>
<dbReference type="EMBL" id="CP092883">
    <property type="protein sequence ID" value="UYV82256.1"/>
    <property type="molecule type" value="Genomic_DNA"/>
</dbReference>
<dbReference type="PANTHER" id="PTHR47331:SF5">
    <property type="entry name" value="RIBONUCLEASE H"/>
    <property type="match status" value="1"/>
</dbReference>
<name>A0ABY6LM25_9ARAC</name>
<reference evidence="2 3" key="1">
    <citation type="submission" date="2022-01" db="EMBL/GenBank/DDBJ databases">
        <title>A chromosomal length assembly of Cordylochernes scorpioides.</title>
        <authorList>
            <person name="Zeh D."/>
            <person name="Zeh J."/>
        </authorList>
    </citation>
    <scope>NUCLEOTIDE SEQUENCE [LARGE SCALE GENOMIC DNA]</scope>
    <source>
        <strain evidence="2">IN4F17</strain>
        <tissue evidence="2">Whole Body</tissue>
    </source>
</reference>
<dbReference type="Pfam" id="PF03564">
    <property type="entry name" value="DUF1759"/>
    <property type="match status" value="1"/>
</dbReference>
<dbReference type="PANTHER" id="PTHR47331">
    <property type="entry name" value="PHD-TYPE DOMAIN-CONTAINING PROTEIN"/>
    <property type="match status" value="1"/>
</dbReference>
<organism evidence="2 3">
    <name type="scientific">Cordylochernes scorpioides</name>
    <dbReference type="NCBI Taxonomy" id="51811"/>
    <lineage>
        <taxon>Eukaryota</taxon>
        <taxon>Metazoa</taxon>
        <taxon>Ecdysozoa</taxon>
        <taxon>Arthropoda</taxon>
        <taxon>Chelicerata</taxon>
        <taxon>Arachnida</taxon>
        <taxon>Pseudoscorpiones</taxon>
        <taxon>Cheliferoidea</taxon>
        <taxon>Chernetidae</taxon>
        <taxon>Cordylochernes</taxon>
    </lineage>
</organism>
<evidence type="ECO:0008006" key="4">
    <source>
        <dbReference type="Google" id="ProtNLM"/>
    </source>
</evidence>
<accession>A0ABY6LM25</accession>
<evidence type="ECO:0000313" key="3">
    <source>
        <dbReference type="Proteomes" id="UP001235939"/>
    </source>
</evidence>
<feature type="region of interest" description="Disordered" evidence="1">
    <location>
        <begin position="760"/>
        <end position="783"/>
    </location>
</feature>
<protein>
    <recommendedName>
        <fullName evidence="4">Peptidase aspartic putative domain-containing protein</fullName>
    </recommendedName>
</protein>
<evidence type="ECO:0000256" key="1">
    <source>
        <dbReference type="SAM" id="MobiDB-lite"/>
    </source>
</evidence>